<feature type="domain" description="FAD/NAD(P)-binding" evidence="8">
    <location>
        <begin position="8"/>
        <end position="301"/>
    </location>
</feature>
<dbReference type="EMBL" id="CP011267">
    <property type="protein sequence ID" value="AKG92111.1"/>
    <property type="molecule type" value="Genomic_DNA"/>
</dbReference>
<keyword evidence="10" id="KW-1185">Reference proteome</keyword>
<dbReference type="GO" id="GO:0016491">
    <property type="term" value="F:oxidoreductase activity"/>
    <property type="evidence" value="ECO:0007669"/>
    <property type="project" value="UniProtKB-KW"/>
</dbReference>
<dbReference type="FunCoup" id="A0A0F7DC27">
    <property type="interactions" value="40"/>
</dbReference>
<dbReference type="InParanoid" id="A0A0F7DC27"/>
<dbReference type="InterPro" id="IPR036188">
    <property type="entry name" value="FAD/NAD-bd_sf"/>
</dbReference>
<sequence length="447" mass="49150">MIPEENVRVVVIGGGAGGMSAASRIKRLKPEWSVDVFEKTSYVSHAPCGIPFYLSGVVKSVSELCAYDVNFFKEKRGINVHLNSEVVEVGEGYVEVIERGERKRYEWDRLVFATGAKGKRLNVKCMELEGVMCVNSIEKAPMIREIARKHENVVIIGSGYIGVEVADAISRFKRVTVIEQNSHPLPEYDEEISDVLLGEMRQKLDLRLSEKVLAVEGDGRVRKVITDKEEYRADLVILAIGVEPNVELARQLGVEIGETGAIRTDEHLRTSMENVYAVGDCAETINVVTGKRDWIPLAAPANKMGYVAGSNIAGMETVFPGAVKSQLTSFYDLEIGKAGLSEKEALELGYDAVSVTISSRSRAKYIPDGGMITLKMVADAESKQVLGVQAIGNGVAKRIYGSAALLYKRASVEDFFFADFPFYPPKSPVWDPLVIAARNMFRKLGIS</sequence>
<dbReference type="STRING" id="113653.GAH_00543"/>
<dbReference type="PATRIC" id="fig|113653.22.peg.544"/>
<keyword evidence="6" id="KW-0676">Redox-active center</keyword>
<dbReference type="Gene3D" id="3.50.50.60">
    <property type="entry name" value="FAD/NAD(P)-binding domain"/>
    <property type="match status" value="2"/>
</dbReference>
<evidence type="ECO:0000256" key="2">
    <source>
        <dbReference type="ARBA" id="ARBA00009130"/>
    </source>
</evidence>
<dbReference type="GeneID" id="24803125"/>
<organism evidence="9 10">
    <name type="scientific">Geoglobus ahangari</name>
    <dbReference type="NCBI Taxonomy" id="113653"/>
    <lineage>
        <taxon>Archaea</taxon>
        <taxon>Methanobacteriati</taxon>
        <taxon>Methanobacteriota</taxon>
        <taxon>Archaeoglobi</taxon>
        <taxon>Archaeoglobales</taxon>
        <taxon>Archaeoglobaceae</taxon>
        <taxon>Geoglobus</taxon>
    </lineage>
</organism>
<keyword evidence="5" id="KW-0560">Oxidoreductase</keyword>
<evidence type="ECO:0000259" key="8">
    <source>
        <dbReference type="Pfam" id="PF07992"/>
    </source>
</evidence>
<dbReference type="Pfam" id="PF02852">
    <property type="entry name" value="Pyr_redox_dim"/>
    <property type="match status" value="1"/>
</dbReference>
<evidence type="ECO:0000313" key="9">
    <source>
        <dbReference type="EMBL" id="AKG92111.1"/>
    </source>
</evidence>
<name>A0A0F7DC27_9EURY</name>
<dbReference type="InterPro" id="IPR016156">
    <property type="entry name" value="FAD/NAD-linked_Rdtase_dimer_sf"/>
</dbReference>
<evidence type="ECO:0000256" key="6">
    <source>
        <dbReference type="ARBA" id="ARBA00023284"/>
    </source>
</evidence>
<comment type="similarity">
    <text evidence="2">Belongs to the class-III pyridine nucleotide-disulfide oxidoreductase family.</text>
</comment>
<evidence type="ECO:0000256" key="1">
    <source>
        <dbReference type="ARBA" id="ARBA00001974"/>
    </source>
</evidence>
<feature type="domain" description="Pyridine nucleotide-disulphide oxidoreductase dimerisation" evidence="7">
    <location>
        <begin position="328"/>
        <end position="427"/>
    </location>
</feature>
<keyword evidence="4" id="KW-0274">FAD</keyword>
<evidence type="ECO:0000313" key="10">
    <source>
        <dbReference type="Proteomes" id="UP000034723"/>
    </source>
</evidence>
<dbReference type="Proteomes" id="UP000034723">
    <property type="component" value="Chromosome"/>
</dbReference>
<evidence type="ECO:0000256" key="5">
    <source>
        <dbReference type="ARBA" id="ARBA00023002"/>
    </source>
</evidence>
<comment type="cofactor">
    <cofactor evidence="1">
        <name>FAD</name>
        <dbReference type="ChEBI" id="CHEBI:57692"/>
    </cofactor>
</comment>
<dbReference type="KEGG" id="gah:GAH_00543"/>
<reference evidence="9 10" key="1">
    <citation type="submission" date="2015-04" db="EMBL/GenBank/DDBJ databases">
        <title>The complete genome sequence of the hyperthermophilic, obligate iron-reducing archaeon Geoglobus ahangari strain 234T.</title>
        <authorList>
            <person name="Manzella M.P."/>
            <person name="Holmes D.E."/>
            <person name="Rocheleau J.M."/>
            <person name="Chung A."/>
            <person name="Reguera G."/>
            <person name="Kashefi K."/>
        </authorList>
    </citation>
    <scope>NUCLEOTIDE SEQUENCE [LARGE SCALE GENOMIC DNA]</scope>
    <source>
        <strain evidence="9 10">234</strain>
    </source>
</reference>
<dbReference type="PANTHER" id="PTHR43429:SF1">
    <property type="entry name" value="NAD(P)H SULFUR OXIDOREDUCTASE (COA-DEPENDENT)"/>
    <property type="match status" value="1"/>
</dbReference>
<dbReference type="InterPro" id="IPR004099">
    <property type="entry name" value="Pyr_nucl-diS_OxRdtase_dimer"/>
</dbReference>
<dbReference type="HOGENOM" id="CLU_003291_1_3_2"/>
<dbReference type="PRINTS" id="PR00368">
    <property type="entry name" value="FADPNR"/>
</dbReference>
<keyword evidence="3" id="KW-0285">Flavoprotein</keyword>
<dbReference type="PRINTS" id="PR00411">
    <property type="entry name" value="PNDRDTASEI"/>
</dbReference>
<dbReference type="OrthoDB" id="27922at2157"/>
<dbReference type="InterPro" id="IPR050260">
    <property type="entry name" value="FAD-bd_OxRdtase"/>
</dbReference>
<protein>
    <submittedName>
        <fullName evidence="9">Putative NAD(FAD)-dependent dehydrogenase</fullName>
    </submittedName>
</protein>
<dbReference type="PANTHER" id="PTHR43429">
    <property type="entry name" value="PYRIDINE NUCLEOTIDE-DISULFIDE OXIDOREDUCTASE DOMAIN-CONTAINING"/>
    <property type="match status" value="1"/>
</dbReference>
<accession>A0A0F7DC27</accession>
<dbReference type="SUPFAM" id="SSF55424">
    <property type="entry name" value="FAD/NAD-linked reductases, dimerisation (C-terminal) domain"/>
    <property type="match status" value="1"/>
</dbReference>
<dbReference type="Pfam" id="PF07992">
    <property type="entry name" value="Pyr_redox_2"/>
    <property type="match status" value="1"/>
</dbReference>
<evidence type="ECO:0000256" key="4">
    <source>
        <dbReference type="ARBA" id="ARBA00022827"/>
    </source>
</evidence>
<evidence type="ECO:0000256" key="3">
    <source>
        <dbReference type="ARBA" id="ARBA00022630"/>
    </source>
</evidence>
<gene>
    <name evidence="9" type="ORF">GAH_00543</name>
</gene>
<dbReference type="AlphaFoldDB" id="A0A0F7DC27"/>
<dbReference type="SUPFAM" id="SSF51905">
    <property type="entry name" value="FAD/NAD(P)-binding domain"/>
    <property type="match status" value="1"/>
</dbReference>
<dbReference type="InterPro" id="IPR023753">
    <property type="entry name" value="FAD/NAD-binding_dom"/>
</dbReference>
<proteinExistence type="inferred from homology"/>
<evidence type="ECO:0000259" key="7">
    <source>
        <dbReference type="Pfam" id="PF02852"/>
    </source>
</evidence>
<dbReference type="RefSeq" id="WP_048094573.1">
    <property type="nucleotide sequence ID" value="NZ_CP011267.1"/>
</dbReference>